<dbReference type="RefSeq" id="WP_114927750.1">
    <property type="nucleotide sequence ID" value="NZ_CP031229.1"/>
</dbReference>
<gene>
    <name evidence="3" type="ORF">DV701_07470</name>
</gene>
<dbReference type="Pfam" id="PF13443">
    <property type="entry name" value="HTH_26"/>
    <property type="match status" value="1"/>
</dbReference>
<protein>
    <submittedName>
        <fullName evidence="3">XRE family transcriptional regulator</fullName>
    </submittedName>
</protein>
<evidence type="ECO:0000256" key="1">
    <source>
        <dbReference type="SAM" id="MobiDB-lite"/>
    </source>
</evidence>
<dbReference type="OrthoDB" id="3626437at2"/>
<dbReference type="GO" id="GO:0003677">
    <property type="term" value="F:DNA binding"/>
    <property type="evidence" value="ECO:0007669"/>
    <property type="project" value="InterPro"/>
</dbReference>
<dbReference type="AlphaFoldDB" id="A0A345NLS7"/>
<feature type="region of interest" description="Disordered" evidence="1">
    <location>
        <begin position="89"/>
        <end position="119"/>
    </location>
</feature>
<name>A0A345NLS7_9MICO</name>
<dbReference type="InterPro" id="IPR010982">
    <property type="entry name" value="Lambda_DNA-bd_dom_sf"/>
</dbReference>
<evidence type="ECO:0000259" key="2">
    <source>
        <dbReference type="Pfam" id="PF13443"/>
    </source>
</evidence>
<dbReference type="KEGG" id="orn:DV701_07470"/>
<dbReference type="EMBL" id="CP031229">
    <property type="protein sequence ID" value="AXH95985.1"/>
    <property type="molecule type" value="Genomic_DNA"/>
</dbReference>
<dbReference type="Gene3D" id="1.10.260.40">
    <property type="entry name" value="lambda repressor-like DNA-binding domains"/>
    <property type="match status" value="1"/>
</dbReference>
<sequence length="119" mass="13251">MTQLWNVTYTWRLRELMARDGMHATSDIIGPLAEHGITLSTSQAHRLVTGTPERLNLSVLAALCHILAVSPDELIDTDTQLIGSRLRAVGTTGEKPRRTPRTPVIRPVRAQVHRPDDQL</sequence>
<feature type="domain" description="HTH cro/C1-type" evidence="2">
    <location>
        <begin position="12"/>
        <end position="78"/>
    </location>
</feature>
<proteinExistence type="predicted"/>
<evidence type="ECO:0000313" key="4">
    <source>
        <dbReference type="Proteomes" id="UP000253790"/>
    </source>
</evidence>
<evidence type="ECO:0000313" key="3">
    <source>
        <dbReference type="EMBL" id="AXH95985.1"/>
    </source>
</evidence>
<dbReference type="InterPro" id="IPR001387">
    <property type="entry name" value="Cro/C1-type_HTH"/>
</dbReference>
<dbReference type="Proteomes" id="UP000253790">
    <property type="component" value="Chromosome"/>
</dbReference>
<reference evidence="3 4" key="1">
    <citation type="submission" date="2018-07" db="EMBL/GenBank/DDBJ databases">
        <title>Complete genome sequencing of Ornithinimicrobium sp. AMA3305.</title>
        <authorList>
            <person name="Bae J.-W."/>
        </authorList>
    </citation>
    <scope>NUCLEOTIDE SEQUENCE [LARGE SCALE GENOMIC DNA]</scope>
    <source>
        <strain evidence="3 4">AMA3305</strain>
    </source>
</reference>
<organism evidence="3 4">
    <name type="scientific">Ornithinimicrobium avium</name>
    <dbReference type="NCBI Taxonomy" id="2283195"/>
    <lineage>
        <taxon>Bacteria</taxon>
        <taxon>Bacillati</taxon>
        <taxon>Actinomycetota</taxon>
        <taxon>Actinomycetes</taxon>
        <taxon>Micrococcales</taxon>
        <taxon>Ornithinimicrobiaceae</taxon>
        <taxon>Ornithinimicrobium</taxon>
    </lineage>
</organism>
<keyword evidence="4" id="KW-1185">Reference proteome</keyword>
<accession>A0A345NLS7</accession>